<dbReference type="RefSeq" id="WP_378284184.1">
    <property type="nucleotide sequence ID" value="NZ_JBHSON010000032.1"/>
</dbReference>
<evidence type="ECO:0000313" key="2">
    <source>
        <dbReference type="EMBL" id="MFC5748459.1"/>
    </source>
</evidence>
<sequence length="259" mass="29020">MRRYVFGFVNSHDFDVCRRLMSEDYVLHMGRDVVRGRDENYVPAVRHQMDRFPNLGFALHDLVTDGEWTALLFSEHGAEAGDPRRTASWLGVSIYRFDGRRLTECWVEQDHYSRRRQVAGEGQAVPPIAVDPWSAAVIDPRPATAETVTAWIEGLRAWPPESPDTAIRIDPGPWSAEQPRMRLHDSRIDHMVTSGDRAAFHATVRGRYLGGLPGSQTDDQVVEGHLAAFATVEDGRLVALTGVSNRVALLRQLRGPARG</sequence>
<protein>
    <submittedName>
        <fullName evidence="2">Ester cyclase</fullName>
    </submittedName>
</protein>
<comment type="caution">
    <text evidence="2">The sequence shown here is derived from an EMBL/GenBank/DDBJ whole genome shotgun (WGS) entry which is preliminary data.</text>
</comment>
<dbReference type="Pfam" id="PF12680">
    <property type="entry name" value="SnoaL_2"/>
    <property type="match status" value="1"/>
</dbReference>
<reference evidence="3" key="1">
    <citation type="journal article" date="2019" name="Int. J. Syst. Evol. Microbiol.">
        <title>The Global Catalogue of Microorganisms (GCM) 10K type strain sequencing project: providing services to taxonomists for standard genome sequencing and annotation.</title>
        <authorList>
            <consortium name="The Broad Institute Genomics Platform"/>
            <consortium name="The Broad Institute Genome Sequencing Center for Infectious Disease"/>
            <person name="Wu L."/>
            <person name="Ma J."/>
        </authorList>
    </citation>
    <scope>NUCLEOTIDE SEQUENCE [LARGE SCALE GENOMIC DNA]</scope>
    <source>
        <strain evidence="3">KCTC 42087</strain>
    </source>
</reference>
<dbReference type="InterPro" id="IPR009959">
    <property type="entry name" value="Cyclase_SnoaL-like"/>
</dbReference>
<gene>
    <name evidence="2" type="ORF">ACFPZN_22820</name>
</gene>
<feature type="domain" description="SnoaL-like" evidence="1">
    <location>
        <begin position="3"/>
        <end position="104"/>
    </location>
</feature>
<organism evidence="2 3">
    <name type="scientific">Actinomadura rugatobispora</name>
    <dbReference type="NCBI Taxonomy" id="1994"/>
    <lineage>
        <taxon>Bacteria</taxon>
        <taxon>Bacillati</taxon>
        <taxon>Actinomycetota</taxon>
        <taxon>Actinomycetes</taxon>
        <taxon>Streptosporangiales</taxon>
        <taxon>Thermomonosporaceae</taxon>
        <taxon>Actinomadura</taxon>
    </lineage>
</organism>
<accession>A0ABW0ZYT1</accession>
<proteinExistence type="predicted"/>
<evidence type="ECO:0000313" key="3">
    <source>
        <dbReference type="Proteomes" id="UP001596074"/>
    </source>
</evidence>
<dbReference type="Pfam" id="PF07366">
    <property type="entry name" value="SnoaL"/>
    <property type="match status" value="1"/>
</dbReference>
<dbReference type="Gene3D" id="3.10.450.50">
    <property type="match status" value="2"/>
</dbReference>
<name>A0ABW0ZYT1_9ACTN</name>
<evidence type="ECO:0000259" key="1">
    <source>
        <dbReference type="Pfam" id="PF12680"/>
    </source>
</evidence>
<dbReference type="InterPro" id="IPR032710">
    <property type="entry name" value="NTF2-like_dom_sf"/>
</dbReference>
<keyword evidence="3" id="KW-1185">Reference proteome</keyword>
<dbReference type="InterPro" id="IPR037401">
    <property type="entry name" value="SnoaL-like"/>
</dbReference>
<dbReference type="SUPFAM" id="SSF54427">
    <property type="entry name" value="NTF2-like"/>
    <property type="match status" value="2"/>
</dbReference>
<dbReference type="Proteomes" id="UP001596074">
    <property type="component" value="Unassembled WGS sequence"/>
</dbReference>
<dbReference type="EMBL" id="JBHSON010000032">
    <property type="protein sequence ID" value="MFC5748459.1"/>
    <property type="molecule type" value="Genomic_DNA"/>
</dbReference>